<dbReference type="EMBL" id="MWQN01000008">
    <property type="protein sequence ID" value="OPC76414.1"/>
    <property type="molecule type" value="Genomic_DNA"/>
</dbReference>
<feature type="region of interest" description="Disordered" evidence="1">
    <location>
        <begin position="97"/>
        <end position="124"/>
    </location>
</feature>
<comment type="caution">
    <text evidence="2">The sequence shown here is derived from an EMBL/GenBank/DDBJ whole genome shotgun (WGS) entry which is preliminary data.</text>
</comment>
<evidence type="ECO:0000313" key="3">
    <source>
        <dbReference type="Proteomes" id="UP000190037"/>
    </source>
</evidence>
<evidence type="ECO:0000313" key="2">
    <source>
        <dbReference type="EMBL" id="OPC76414.1"/>
    </source>
</evidence>
<protein>
    <submittedName>
        <fullName evidence="2">Uncharacterized protein</fullName>
    </submittedName>
</protein>
<dbReference type="Proteomes" id="UP000190037">
    <property type="component" value="Unassembled WGS sequence"/>
</dbReference>
<name>A0A1T3NHV1_9ACTN</name>
<dbReference type="AlphaFoldDB" id="A0A1T3NHV1"/>
<sequence>MCPASFAALPLWEAAVDGAPEDRGTAVFPAGEIVSVGRRYREYDSALEPHAARTAETAVVADAHLPGQAHDTHYVHRLRGMLALEGRLAWAWGLDATSPTRSSPSAAPAAAPTSPSQWASTAIP</sequence>
<gene>
    <name evidence="2" type="ORF">B4N89_47275</name>
</gene>
<reference evidence="2 3" key="1">
    <citation type="submission" date="2017-03" db="EMBL/GenBank/DDBJ databases">
        <title>Draft genome sequence of Streptomyces scabrisporus NF3, endophyte isolated from Amphipterygium adstringens.</title>
        <authorList>
            <person name="Vazquez M."/>
            <person name="Ceapa C.D."/>
            <person name="Rodriguez Luna D."/>
            <person name="Sanchez Esquivel S."/>
        </authorList>
    </citation>
    <scope>NUCLEOTIDE SEQUENCE [LARGE SCALE GENOMIC DNA]</scope>
    <source>
        <strain evidence="2 3">NF3</strain>
    </source>
</reference>
<keyword evidence="3" id="KW-1185">Reference proteome</keyword>
<organism evidence="2 3">
    <name type="scientific">Embleya scabrispora</name>
    <dbReference type="NCBI Taxonomy" id="159449"/>
    <lineage>
        <taxon>Bacteria</taxon>
        <taxon>Bacillati</taxon>
        <taxon>Actinomycetota</taxon>
        <taxon>Actinomycetes</taxon>
        <taxon>Kitasatosporales</taxon>
        <taxon>Streptomycetaceae</taxon>
        <taxon>Embleya</taxon>
    </lineage>
</organism>
<accession>A0A1T3NHV1</accession>
<proteinExistence type="predicted"/>
<evidence type="ECO:0000256" key="1">
    <source>
        <dbReference type="SAM" id="MobiDB-lite"/>
    </source>
</evidence>